<dbReference type="NCBIfam" id="NF006158">
    <property type="entry name" value="PRK08301.1"/>
    <property type="match status" value="1"/>
</dbReference>
<dbReference type="PANTHER" id="PTHR30376">
    <property type="entry name" value="SIGMA FACTOR RPOH HEAT SHOCK RELATED"/>
    <property type="match status" value="1"/>
</dbReference>
<accession>A0A1S8T8Y6</accession>
<evidence type="ECO:0000313" key="9">
    <source>
        <dbReference type="EMBL" id="OOM74158.1"/>
    </source>
</evidence>
<dbReference type="AlphaFoldDB" id="A0A1S8T8Y6"/>
<dbReference type="PROSITE" id="PS00715">
    <property type="entry name" value="SIGMA70_1"/>
    <property type="match status" value="1"/>
</dbReference>
<protein>
    <recommendedName>
        <fullName evidence="7">RNA polymerase sigma factor</fullName>
    </recommendedName>
</protein>
<evidence type="ECO:0000256" key="2">
    <source>
        <dbReference type="ARBA" id="ARBA00022969"/>
    </source>
</evidence>
<comment type="caution">
    <text evidence="9">The sequence shown here is derived from an EMBL/GenBank/DDBJ whole genome shotgun (WGS) entry which is preliminary data.</text>
</comment>
<evidence type="ECO:0000256" key="1">
    <source>
        <dbReference type="ARBA" id="ARBA00007788"/>
    </source>
</evidence>
<dbReference type="Pfam" id="PF04545">
    <property type="entry name" value="Sigma70_r4"/>
    <property type="match status" value="1"/>
</dbReference>
<evidence type="ECO:0000256" key="4">
    <source>
        <dbReference type="ARBA" id="ARBA00023082"/>
    </source>
</evidence>
<dbReference type="Gene3D" id="1.20.120.1810">
    <property type="match status" value="1"/>
</dbReference>
<name>A0A1S8T8Y6_9CLOT</name>
<dbReference type="EMBL" id="LZZM01000203">
    <property type="protein sequence ID" value="OOM74158.1"/>
    <property type="molecule type" value="Genomic_DNA"/>
</dbReference>
<dbReference type="SUPFAM" id="SSF88659">
    <property type="entry name" value="Sigma3 and sigma4 domains of RNA polymerase sigma factors"/>
    <property type="match status" value="1"/>
</dbReference>
<proteinExistence type="inferred from homology"/>
<evidence type="ECO:0000313" key="10">
    <source>
        <dbReference type="Proteomes" id="UP000190890"/>
    </source>
</evidence>
<dbReference type="InterPro" id="IPR014284">
    <property type="entry name" value="RNA_pol_sigma-70_dom"/>
</dbReference>
<comment type="similarity">
    <text evidence="1 7">Belongs to the sigma-70 factor family.</text>
</comment>
<dbReference type="Pfam" id="PF04542">
    <property type="entry name" value="Sigma70_r2"/>
    <property type="match status" value="1"/>
</dbReference>
<dbReference type="CDD" id="cd06171">
    <property type="entry name" value="Sigma70_r4"/>
    <property type="match status" value="1"/>
</dbReference>
<dbReference type="InterPro" id="IPR013325">
    <property type="entry name" value="RNA_pol_sigma_r2"/>
</dbReference>
<dbReference type="NCBIfam" id="TIGR02937">
    <property type="entry name" value="sigma70-ECF"/>
    <property type="match status" value="1"/>
</dbReference>
<dbReference type="GO" id="GO:0016987">
    <property type="term" value="F:sigma factor activity"/>
    <property type="evidence" value="ECO:0007669"/>
    <property type="project" value="UniProtKB-KW"/>
</dbReference>
<keyword evidence="10" id="KW-1185">Reference proteome</keyword>
<keyword evidence="6 7" id="KW-0804">Transcription</keyword>
<evidence type="ECO:0000256" key="6">
    <source>
        <dbReference type="ARBA" id="ARBA00023163"/>
    </source>
</evidence>
<dbReference type="InterPro" id="IPR007627">
    <property type="entry name" value="RNA_pol_sigma70_r2"/>
</dbReference>
<organism evidence="9 10">
    <name type="scientific">Clostridium puniceum</name>
    <dbReference type="NCBI Taxonomy" id="29367"/>
    <lineage>
        <taxon>Bacteria</taxon>
        <taxon>Bacillati</taxon>
        <taxon>Bacillota</taxon>
        <taxon>Clostridia</taxon>
        <taxon>Eubacteriales</taxon>
        <taxon>Clostridiaceae</taxon>
        <taxon>Clostridium</taxon>
    </lineage>
</organism>
<dbReference type="GO" id="GO:0003677">
    <property type="term" value="F:DNA binding"/>
    <property type="evidence" value="ECO:0007669"/>
    <property type="project" value="UniProtKB-KW"/>
</dbReference>
<keyword evidence="4 7" id="KW-0731">Sigma factor</keyword>
<dbReference type="GO" id="GO:0030435">
    <property type="term" value="P:sporulation resulting in formation of a cellular spore"/>
    <property type="evidence" value="ECO:0007669"/>
    <property type="project" value="UniProtKB-KW"/>
</dbReference>
<evidence type="ECO:0000256" key="5">
    <source>
        <dbReference type="ARBA" id="ARBA00023125"/>
    </source>
</evidence>
<keyword evidence="5 7" id="KW-0238">DNA-binding</keyword>
<dbReference type="InterPro" id="IPR007630">
    <property type="entry name" value="RNA_pol_sigma70_r4"/>
</dbReference>
<dbReference type="PROSITE" id="PS00716">
    <property type="entry name" value="SIGMA70_2"/>
    <property type="match status" value="1"/>
</dbReference>
<evidence type="ECO:0000256" key="7">
    <source>
        <dbReference type="RuleBase" id="RU362124"/>
    </source>
</evidence>
<reference evidence="9 10" key="1">
    <citation type="submission" date="2016-05" db="EMBL/GenBank/DDBJ databases">
        <title>Microbial solvent formation.</title>
        <authorList>
            <person name="Poehlein A."/>
            <person name="Montoya Solano J.D."/>
            <person name="Flitsch S."/>
            <person name="Krabben P."/>
            <person name="Duerre P."/>
            <person name="Daniel R."/>
        </authorList>
    </citation>
    <scope>NUCLEOTIDE SEQUENCE [LARGE SCALE GENOMIC DNA]</scope>
    <source>
        <strain evidence="9 10">DSM 2619</strain>
    </source>
</reference>
<dbReference type="NCBIfam" id="TIGR02835">
    <property type="entry name" value="spore_sigmaE"/>
    <property type="match status" value="1"/>
</dbReference>
<evidence type="ECO:0000259" key="8">
    <source>
        <dbReference type="PROSITE" id="PS50943"/>
    </source>
</evidence>
<dbReference type="RefSeq" id="WP_077849090.1">
    <property type="nucleotide sequence ID" value="NZ_LZZM01000203.1"/>
</dbReference>
<dbReference type="PANTHER" id="PTHR30376:SF3">
    <property type="entry name" value="RNA POLYMERASE SIGMA FACTOR RPOH"/>
    <property type="match status" value="1"/>
</dbReference>
<dbReference type="PRINTS" id="PR00046">
    <property type="entry name" value="SIGMA70FCT"/>
</dbReference>
<keyword evidence="3 7" id="KW-0805">Transcription regulation</keyword>
<dbReference type="InterPro" id="IPR013324">
    <property type="entry name" value="RNA_pol_sigma_r3/r4-like"/>
</dbReference>
<dbReference type="InterPro" id="IPR001387">
    <property type="entry name" value="Cro/C1-type_HTH"/>
</dbReference>
<dbReference type="PROSITE" id="PS50943">
    <property type="entry name" value="HTH_CROC1"/>
    <property type="match status" value="1"/>
</dbReference>
<dbReference type="NCBIfam" id="NF004471">
    <property type="entry name" value="PRK05803.1"/>
    <property type="match status" value="1"/>
</dbReference>
<feature type="domain" description="HTH cro/C1-type" evidence="8">
    <location>
        <begin position="201"/>
        <end position="221"/>
    </location>
</feature>
<dbReference type="InterPro" id="IPR000943">
    <property type="entry name" value="RNA_pol_sigma70"/>
</dbReference>
<dbReference type="InterPro" id="IPR050813">
    <property type="entry name" value="Sigma-70_Factor"/>
</dbReference>
<dbReference type="GO" id="GO:0006352">
    <property type="term" value="P:DNA-templated transcription initiation"/>
    <property type="evidence" value="ECO:0007669"/>
    <property type="project" value="InterPro"/>
</dbReference>
<sequence length="235" mass="27288">MEKLILFFNKLICRFKMFKKNLYYVGGSDALPPPLSKDEEEELVNKLNDGNEKIRGTLIERNLRLVVYIARKFENTGVYVEDLISVGTIGLIKAVNTFNPEKKIKLATYASRCIENEILMYLRRNSKIKAEISFYEPLNIDWDGNELLLSDILGTENDTVYNLIEDEVDKQLLVMALKSLNDREKEIVRLRFGLNGTREKTQKEVADMLGISQSYISRLEKKIIKRLKKEISRMI</sequence>
<dbReference type="Gene3D" id="1.10.10.10">
    <property type="entry name" value="Winged helix-like DNA-binding domain superfamily/Winged helix DNA-binding domain"/>
    <property type="match status" value="1"/>
</dbReference>
<dbReference type="FunFam" id="1.20.120.1810:FF:000003">
    <property type="entry name" value="RNA polymerase sigma factor"/>
    <property type="match status" value="1"/>
</dbReference>
<dbReference type="PIRSF" id="PIRSF000770">
    <property type="entry name" value="RNA_pol_sigma-SigE/K"/>
    <property type="match status" value="1"/>
</dbReference>
<dbReference type="InterPro" id="IPR036388">
    <property type="entry name" value="WH-like_DNA-bd_sf"/>
</dbReference>
<dbReference type="OrthoDB" id="9809557at2"/>
<dbReference type="InterPro" id="IPR014200">
    <property type="entry name" value="RNA_pol_sigma-E"/>
</dbReference>
<dbReference type="SUPFAM" id="SSF88946">
    <property type="entry name" value="Sigma2 domain of RNA polymerase sigma factors"/>
    <property type="match status" value="1"/>
</dbReference>
<gene>
    <name evidence="9" type="primary">sigE</name>
    <name evidence="9" type="ORF">CLPUN_41320</name>
</gene>
<dbReference type="STRING" id="29367.CLPUN_41320"/>
<evidence type="ECO:0000256" key="3">
    <source>
        <dbReference type="ARBA" id="ARBA00023015"/>
    </source>
</evidence>
<comment type="function">
    <text evidence="7">Sigma factors are initiation factors that promote the attachment of RNA polymerase to specific initiation sites and are then released.</text>
</comment>
<keyword evidence="2" id="KW-0749">Sporulation</keyword>
<dbReference type="Proteomes" id="UP000190890">
    <property type="component" value="Unassembled WGS sequence"/>
</dbReference>